<dbReference type="SUPFAM" id="SSF103473">
    <property type="entry name" value="MFS general substrate transporter"/>
    <property type="match status" value="1"/>
</dbReference>
<dbReference type="FunFam" id="1.20.1250.20:FF:000286">
    <property type="entry name" value="MFS efflux transporter"/>
    <property type="match status" value="1"/>
</dbReference>
<dbReference type="InterPro" id="IPR051788">
    <property type="entry name" value="MFS_Transporter"/>
</dbReference>
<feature type="transmembrane region" description="Helical" evidence="6">
    <location>
        <begin position="463"/>
        <end position="483"/>
    </location>
</feature>
<feature type="compositionally biased region" description="Polar residues" evidence="5">
    <location>
        <begin position="53"/>
        <end position="65"/>
    </location>
</feature>
<evidence type="ECO:0000256" key="6">
    <source>
        <dbReference type="SAM" id="Phobius"/>
    </source>
</evidence>
<feature type="transmembrane region" description="Helical" evidence="6">
    <location>
        <begin position="376"/>
        <end position="395"/>
    </location>
</feature>
<evidence type="ECO:0000256" key="3">
    <source>
        <dbReference type="ARBA" id="ARBA00022989"/>
    </source>
</evidence>
<dbReference type="PROSITE" id="PS50850">
    <property type="entry name" value="MFS"/>
    <property type="match status" value="1"/>
</dbReference>
<evidence type="ECO:0000256" key="5">
    <source>
        <dbReference type="SAM" id="MobiDB-lite"/>
    </source>
</evidence>
<gene>
    <name evidence="8" type="ORF">IMSHALPRED_001409</name>
</gene>
<keyword evidence="9" id="KW-1185">Reference proteome</keyword>
<accession>A0A8H3EXL4</accession>
<feature type="transmembrane region" description="Helical" evidence="6">
    <location>
        <begin position="435"/>
        <end position="457"/>
    </location>
</feature>
<feature type="transmembrane region" description="Helical" evidence="6">
    <location>
        <begin position="401"/>
        <end position="423"/>
    </location>
</feature>
<dbReference type="PANTHER" id="PTHR23514:SF6">
    <property type="entry name" value="MAJOR FACILITATOR SUPERFAMILY (MFS) PROFILE DOMAIN-CONTAINING PROTEIN"/>
    <property type="match status" value="1"/>
</dbReference>
<name>A0A8H3EXL4_9LECA</name>
<keyword evidence="3 6" id="KW-1133">Transmembrane helix</keyword>
<dbReference type="InterPro" id="IPR011701">
    <property type="entry name" value="MFS"/>
</dbReference>
<sequence>MAPQAGFGAFVNIDSRIPSPPLILQKQSHALPDLPTAFELDELSKASRGNAPSLPSTPAGSQTPRSLHELEMSRPPSPEYHDAAEVVQTWTNPPINKWRLLSACLMNLGNGMNDAAPGALIPYMEKDYKIGYAIVSLIFVTNAVGFIAAAPISQALQTRLGRAKTLVLAESLMAAAYIMLVCRPPFPVVVVSFLFLGLGIATNLAPNNVFAANLANSTTALGWLHGSYGIGATISPLMATALVNHNHPWSTFYFISLSITLLNLLLAFLSYRNYEKDTPSINPLHPTPSNPNPSPSRSKVLKAALTNKTTVLGSLFIFCYQGAEVSISGWVISFLISYRHSSPSRVGYVTSGFWAGITLGRFLLSPPAHRLGEKRAVVLLICGATAFQLLVWLVPNVVGEAVAVSIVGLLLGPVYPCATAVFAKLIPKRLQMSSLAAVSALGSSGGAVAPFFTGLLAQEVGTWVLHPICVGLYVGMVGCWVGLPRVVKRRE</sequence>
<keyword evidence="2 6" id="KW-0812">Transmembrane</keyword>
<protein>
    <recommendedName>
        <fullName evidence="7">Major facilitator superfamily (MFS) profile domain-containing protein</fullName>
    </recommendedName>
</protein>
<reference evidence="8" key="1">
    <citation type="submission" date="2021-03" db="EMBL/GenBank/DDBJ databases">
        <authorList>
            <person name="Tagirdzhanova G."/>
        </authorList>
    </citation>
    <scope>NUCLEOTIDE SEQUENCE</scope>
</reference>
<feature type="transmembrane region" description="Helical" evidence="6">
    <location>
        <begin position="186"/>
        <end position="206"/>
    </location>
</feature>
<feature type="transmembrane region" description="Helical" evidence="6">
    <location>
        <begin position="130"/>
        <end position="151"/>
    </location>
</feature>
<dbReference type="PANTHER" id="PTHR23514">
    <property type="entry name" value="BYPASS OF STOP CODON PROTEIN 6"/>
    <property type="match status" value="1"/>
</dbReference>
<keyword evidence="4 6" id="KW-0472">Membrane</keyword>
<dbReference type="Pfam" id="PF07690">
    <property type="entry name" value="MFS_1"/>
    <property type="match status" value="1"/>
</dbReference>
<dbReference type="Gene3D" id="1.20.1250.20">
    <property type="entry name" value="MFS general substrate transporter like domains"/>
    <property type="match status" value="2"/>
</dbReference>
<feature type="transmembrane region" description="Helical" evidence="6">
    <location>
        <begin position="218"/>
        <end position="239"/>
    </location>
</feature>
<proteinExistence type="predicted"/>
<evidence type="ECO:0000313" key="8">
    <source>
        <dbReference type="EMBL" id="CAF9913668.1"/>
    </source>
</evidence>
<feature type="domain" description="Major facilitator superfamily (MFS) profile" evidence="7">
    <location>
        <begin position="99"/>
        <end position="491"/>
    </location>
</feature>
<dbReference type="Proteomes" id="UP000664534">
    <property type="component" value="Unassembled WGS sequence"/>
</dbReference>
<dbReference type="EMBL" id="CAJPDT010000012">
    <property type="protein sequence ID" value="CAF9913668.1"/>
    <property type="molecule type" value="Genomic_DNA"/>
</dbReference>
<evidence type="ECO:0000256" key="2">
    <source>
        <dbReference type="ARBA" id="ARBA00022692"/>
    </source>
</evidence>
<feature type="transmembrane region" description="Helical" evidence="6">
    <location>
        <begin position="163"/>
        <end position="180"/>
    </location>
</feature>
<feature type="transmembrane region" description="Helical" evidence="6">
    <location>
        <begin position="311"/>
        <end position="334"/>
    </location>
</feature>
<comment type="caution">
    <text evidence="8">The sequence shown here is derived from an EMBL/GenBank/DDBJ whole genome shotgun (WGS) entry which is preliminary data.</text>
</comment>
<dbReference type="AlphaFoldDB" id="A0A8H3EXL4"/>
<dbReference type="GO" id="GO:0022857">
    <property type="term" value="F:transmembrane transporter activity"/>
    <property type="evidence" value="ECO:0007669"/>
    <property type="project" value="InterPro"/>
</dbReference>
<dbReference type="InterPro" id="IPR020846">
    <property type="entry name" value="MFS_dom"/>
</dbReference>
<evidence type="ECO:0000259" key="7">
    <source>
        <dbReference type="PROSITE" id="PS50850"/>
    </source>
</evidence>
<evidence type="ECO:0000313" key="9">
    <source>
        <dbReference type="Proteomes" id="UP000664534"/>
    </source>
</evidence>
<evidence type="ECO:0000256" key="1">
    <source>
        <dbReference type="ARBA" id="ARBA00004141"/>
    </source>
</evidence>
<feature type="region of interest" description="Disordered" evidence="5">
    <location>
        <begin position="41"/>
        <end position="79"/>
    </location>
</feature>
<feature type="transmembrane region" description="Helical" evidence="6">
    <location>
        <begin position="251"/>
        <end position="271"/>
    </location>
</feature>
<comment type="subcellular location">
    <subcellularLocation>
        <location evidence="1">Membrane</location>
        <topology evidence="1">Multi-pass membrane protein</topology>
    </subcellularLocation>
</comment>
<organism evidence="8 9">
    <name type="scientific">Imshaugia aleurites</name>
    <dbReference type="NCBI Taxonomy" id="172621"/>
    <lineage>
        <taxon>Eukaryota</taxon>
        <taxon>Fungi</taxon>
        <taxon>Dikarya</taxon>
        <taxon>Ascomycota</taxon>
        <taxon>Pezizomycotina</taxon>
        <taxon>Lecanoromycetes</taxon>
        <taxon>OSLEUM clade</taxon>
        <taxon>Lecanoromycetidae</taxon>
        <taxon>Lecanorales</taxon>
        <taxon>Lecanorineae</taxon>
        <taxon>Parmeliaceae</taxon>
        <taxon>Imshaugia</taxon>
    </lineage>
</organism>
<feature type="transmembrane region" description="Helical" evidence="6">
    <location>
        <begin position="346"/>
        <end position="364"/>
    </location>
</feature>
<dbReference type="GO" id="GO:0016020">
    <property type="term" value="C:membrane"/>
    <property type="evidence" value="ECO:0007669"/>
    <property type="project" value="UniProtKB-SubCell"/>
</dbReference>
<dbReference type="OrthoDB" id="413079at2759"/>
<dbReference type="FunFam" id="1.20.1250.20:FF:000308">
    <property type="entry name" value="MFS efflux transporter"/>
    <property type="match status" value="1"/>
</dbReference>
<evidence type="ECO:0000256" key="4">
    <source>
        <dbReference type="ARBA" id="ARBA00023136"/>
    </source>
</evidence>
<dbReference type="InterPro" id="IPR036259">
    <property type="entry name" value="MFS_trans_sf"/>
</dbReference>